<proteinExistence type="inferred from homology"/>
<dbReference type="InterPro" id="IPR015988">
    <property type="entry name" value="STAT_TF_CC"/>
</dbReference>
<dbReference type="InterPro" id="IPR036535">
    <property type="entry name" value="STAT_N_sf"/>
</dbReference>
<evidence type="ECO:0000256" key="10">
    <source>
        <dbReference type="ARBA" id="ARBA00023163"/>
    </source>
</evidence>
<evidence type="ECO:0000256" key="11">
    <source>
        <dbReference type="ARBA" id="ARBA00023242"/>
    </source>
</evidence>
<dbReference type="FunFam" id="1.10.238.10:FF:000012">
    <property type="entry name" value="Signal transducer and activator of transcription"/>
    <property type="match status" value="1"/>
</dbReference>
<dbReference type="Proteomes" id="UP000770717">
    <property type="component" value="Unassembled WGS sequence"/>
</dbReference>
<evidence type="ECO:0000256" key="5">
    <source>
        <dbReference type="ARBA" id="ARBA00022553"/>
    </source>
</evidence>
<sequence>MSQWEAILRLPDVFQEHVHALYNQDLLPVEVRQFLAPWIESQDWKLAARDHSLACVLFQNLFEHLDIQYSRFTEAHEVVQAFTIRNFKLKIQHEYQENPQLLAEMIRDLLQKEKQILLESLETQSQSGQQVQLPMETEQQYKVEMRVNEAKEKAASLDQEVKFLEEQQEILNFRYQAYTVQLTAHPTDPRLQKKKLELQTHMNELDRKRRDVLDQVKELLGLCETLLNFLQQELSDWLQRQRLSCIGASTNCCLNKLASWVTRTVEVFFQLRRILHELSELSVQLSYEGDPLKTDPPELQARLLEMLQCLLQRSFVVYKQPIMTSYLCKKALVLKTSSEFSVAARFLVDLPELGNKMSVSYTIDKNPPAIKGYRRFNVLGSQDKTLECTQGEGLVVEYKRLKLTEQKAGGGKGSKGANDGSLSIVEELHIITLKTQFNYKGVKLDIEAATLPFVVISNLSWFVRAWASVLWHNLLGSDPKDVTFFSKPPRAPWSLLANALSWQFSCCTKRGLNADQLEMLKKKLCGSEASDKDVTWSKFSKETMPNVAFSFWEWFDAILTLVKANLEKLWNDGYIMGFVSRSTVNALLKTRMPGTFLLRFSESTREGGITCSWVDYEYDANYSVRSVEPFTKKDLASIPLTEIIRNYQLVADENIPENPLKYLYPDIPKDEAFGQYYEKRSEVTMEYQKYMKRKLIVVSKRNVDDTQSSVASGTPQYISDASPYVQELPVDDQTEYRLNIPDWDDIIDQLPMDNVLIDPDCDPMLPNQRTIPNEMSLESFDSLH</sequence>
<dbReference type="PANTHER" id="PTHR11801">
    <property type="entry name" value="SIGNAL TRANSDUCER AND ACTIVATOR OF TRANSCRIPTION"/>
    <property type="match status" value="1"/>
</dbReference>
<dbReference type="Pfam" id="PF01017">
    <property type="entry name" value="STAT_alpha"/>
    <property type="match status" value="1"/>
</dbReference>
<evidence type="ECO:0000256" key="13">
    <source>
        <dbReference type="RuleBase" id="RU046415"/>
    </source>
</evidence>
<dbReference type="EMBL" id="WNTK01001302">
    <property type="protein sequence ID" value="KAG9467578.1"/>
    <property type="molecule type" value="Genomic_DNA"/>
</dbReference>
<keyword evidence="8 13" id="KW-0238">DNA-binding</keyword>
<dbReference type="InterPro" id="IPR008967">
    <property type="entry name" value="p53-like_TF_DNA-bd_sf"/>
</dbReference>
<evidence type="ECO:0000256" key="1">
    <source>
        <dbReference type="ARBA" id="ARBA00004123"/>
    </source>
</evidence>
<evidence type="ECO:0000256" key="6">
    <source>
        <dbReference type="ARBA" id="ARBA00022999"/>
    </source>
</evidence>
<keyword evidence="11 13" id="KW-0539">Nucleus</keyword>
<gene>
    <name evidence="15" type="ORF">GDO78_014669</name>
</gene>
<evidence type="ECO:0000256" key="8">
    <source>
        <dbReference type="ARBA" id="ARBA00023125"/>
    </source>
</evidence>
<dbReference type="OrthoDB" id="19300at2759"/>
<dbReference type="SUPFAM" id="SSF48092">
    <property type="entry name" value="Transcription factor STAT-4 N-domain"/>
    <property type="match status" value="1"/>
</dbReference>
<keyword evidence="4 13" id="KW-0963">Cytoplasm</keyword>
<dbReference type="SUPFAM" id="SSF47655">
    <property type="entry name" value="STAT"/>
    <property type="match status" value="1"/>
</dbReference>
<dbReference type="GO" id="GO:0005737">
    <property type="term" value="C:cytoplasm"/>
    <property type="evidence" value="ECO:0007669"/>
    <property type="project" value="UniProtKB-SubCell"/>
</dbReference>
<reference evidence="15" key="1">
    <citation type="thesis" date="2020" institute="ProQuest LLC" country="789 East Eisenhower Parkway, Ann Arbor, MI, USA">
        <title>Comparative Genomics and Chromosome Evolution.</title>
        <authorList>
            <person name="Mudd A.B."/>
        </authorList>
    </citation>
    <scope>NUCLEOTIDE SEQUENCE</scope>
    <source>
        <strain evidence="15">HN-11 Male</strain>
        <tissue evidence="15">Kidney and liver</tissue>
    </source>
</reference>
<accession>A0A8J6EEB1</accession>
<comment type="caution">
    <text evidence="15">The sequence shown here is derived from an EMBL/GenBank/DDBJ whole genome shotgun (WGS) entry which is preliminary data.</text>
</comment>
<dbReference type="InterPro" id="IPR000980">
    <property type="entry name" value="SH2"/>
</dbReference>
<evidence type="ECO:0000259" key="14">
    <source>
        <dbReference type="PROSITE" id="PS50001"/>
    </source>
</evidence>
<evidence type="ECO:0000256" key="3">
    <source>
        <dbReference type="ARBA" id="ARBA00005586"/>
    </source>
</evidence>
<evidence type="ECO:0000256" key="2">
    <source>
        <dbReference type="ARBA" id="ARBA00004496"/>
    </source>
</evidence>
<dbReference type="SUPFAM" id="SSF49417">
    <property type="entry name" value="p53-like transcription factors"/>
    <property type="match status" value="1"/>
</dbReference>
<comment type="similarity">
    <text evidence="3 13">Belongs to the transcription factor STAT family.</text>
</comment>
<dbReference type="Gene3D" id="2.60.40.630">
    <property type="entry name" value="STAT transcription factor, DNA-binding domain"/>
    <property type="match status" value="1"/>
</dbReference>
<dbReference type="InterPro" id="IPR013800">
    <property type="entry name" value="STAT_TF_alpha"/>
</dbReference>
<dbReference type="Pfam" id="PF02865">
    <property type="entry name" value="STAT_int"/>
    <property type="match status" value="1"/>
</dbReference>
<evidence type="ECO:0000313" key="15">
    <source>
        <dbReference type="EMBL" id="KAG9467578.1"/>
    </source>
</evidence>
<dbReference type="SMART" id="SM00252">
    <property type="entry name" value="SH2"/>
    <property type="match status" value="1"/>
</dbReference>
<dbReference type="GO" id="GO:0003700">
    <property type="term" value="F:DNA-binding transcription factor activity"/>
    <property type="evidence" value="ECO:0007669"/>
    <property type="project" value="InterPro"/>
</dbReference>
<dbReference type="Pfam" id="PF02864">
    <property type="entry name" value="STAT_bind"/>
    <property type="match status" value="1"/>
</dbReference>
<dbReference type="GO" id="GO:0005634">
    <property type="term" value="C:nucleus"/>
    <property type="evidence" value="ECO:0007669"/>
    <property type="project" value="UniProtKB-SubCell"/>
</dbReference>
<dbReference type="Gene3D" id="1.10.532.10">
    <property type="entry name" value="STAT transcription factor, N-terminal domain"/>
    <property type="match status" value="1"/>
</dbReference>
<keyword evidence="7 13" id="KW-0805">Transcription regulation</keyword>
<evidence type="ECO:0000256" key="12">
    <source>
        <dbReference type="PROSITE-ProRule" id="PRU00191"/>
    </source>
</evidence>
<name>A0A8J6EEB1_ELECQ</name>
<keyword evidence="6 12" id="KW-0727">SH2 domain</keyword>
<feature type="domain" description="SH2" evidence="14">
    <location>
        <begin position="570"/>
        <end position="666"/>
    </location>
</feature>
<dbReference type="InterPro" id="IPR012345">
    <property type="entry name" value="STAT_TF_DNA-bd_N"/>
</dbReference>
<comment type="subcellular location">
    <subcellularLocation>
        <location evidence="2 13">Cytoplasm</location>
    </subcellularLocation>
    <subcellularLocation>
        <location evidence="1 13">Nucleus</location>
    </subcellularLocation>
</comment>
<protein>
    <recommendedName>
        <fullName evidence="13">Signal transducer and activator of transcription</fullName>
    </recommendedName>
</protein>
<dbReference type="InterPro" id="IPR013799">
    <property type="entry name" value="STAT_TF_prot_interaction"/>
</dbReference>
<dbReference type="Pfam" id="PF21354">
    <property type="entry name" value="STAT_linker"/>
    <property type="match status" value="1"/>
</dbReference>
<dbReference type="InterPro" id="IPR013801">
    <property type="entry name" value="STAT_TF_DNA-bd"/>
</dbReference>
<dbReference type="Gene3D" id="1.10.238.10">
    <property type="entry name" value="EF-hand"/>
    <property type="match status" value="1"/>
</dbReference>
<evidence type="ECO:0000256" key="9">
    <source>
        <dbReference type="ARBA" id="ARBA00023159"/>
    </source>
</evidence>
<dbReference type="Gene3D" id="3.30.505.10">
    <property type="entry name" value="SH2 domain"/>
    <property type="match status" value="1"/>
</dbReference>
<dbReference type="PROSITE" id="PS50001">
    <property type="entry name" value="SH2"/>
    <property type="match status" value="1"/>
</dbReference>
<keyword evidence="5 13" id="KW-0597">Phosphoprotein</keyword>
<dbReference type="InterPro" id="IPR001217">
    <property type="entry name" value="STAT"/>
</dbReference>
<dbReference type="FunFam" id="3.30.505.10:FF:000003">
    <property type="entry name" value="Signal transducer and activator of transcription"/>
    <property type="match status" value="1"/>
</dbReference>
<dbReference type="InterPro" id="IPR036860">
    <property type="entry name" value="SH2_dom_sf"/>
</dbReference>
<dbReference type="Gene3D" id="1.20.1050.20">
    <property type="entry name" value="STAT transcription factor, all-alpha domain"/>
    <property type="match status" value="1"/>
</dbReference>
<organism evidence="15 16">
    <name type="scientific">Eleutherodactylus coqui</name>
    <name type="common">Puerto Rican coqui</name>
    <dbReference type="NCBI Taxonomy" id="57060"/>
    <lineage>
        <taxon>Eukaryota</taxon>
        <taxon>Metazoa</taxon>
        <taxon>Chordata</taxon>
        <taxon>Craniata</taxon>
        <taxon>Vertebrata</taxon>
        <taxon>Euteleostomi</taxon>
        <taxon>Amphibia</taxon>
        <taxon>Batrachia</taxon>
        <taxon>Anura</taxon>
        <taxon>Neobatrachia</taxon>
        <taxon>Hyloidea</taxon>
        <taxon>Eleutherodactylidae</taxon>
        <taxon>Eleutherodactylinae</taxon>
        <taxon>Eleutherodactylus</taxon>
        <taxon>Eleutherodactylus</taxon>
    </lineage>
</organism>
<dbReference type="InterPro" id="IPR048988">
    <property type="entry name" value="STAT_linker"/>
</dbReference>
<dbReference type="GO" id="GO:0003677">
    <property type="term" value="F:DNA binding"/>
    <property type="evidence" value="ECO:0007669"/>
    <property type="project" value="UniProtKB-KW"/>
</dbReference>
<evidence type="ECO:0000313" key="16">
    <source>
        <dbReference type="Proteomes" id="UP000770717"/>
    </source>
</evidence>
<keyword evidence="16" id="KW-1185">Reference proteome</keyword>
<keyword evidence="10 13" id="KW-0804">Transcription</keyword>
<evidence type="ECO:0000256" key="7">
    <source>
        <dbReference type="ARBA" id="ARBA00023015"/>
    </source>
</evidence>
<keyword evidence="9 13" id="KW-0010">Activator</keyword>
<evidence type="ECO:0000256" key="4">
    <source>
        <dbReference type="ARBA" id="ARBA00022490"/>
    </source>
</evidence>
<dbReference type="Pfam" id="PF00017">
    <property type="entry name" value="SH2"/>
    <property type="match status" value="1"/>
</dbReference>
<dbReference type="SMART" id="SM00964">
    <property type="entry name" value="STAT_int"/>
    <property type="match status" value="1"/>
</dbReference>
<dbReference type="GO" id="GO:0007165">
    <property type="term" value="P:signal transduction"/>
    <property type="evidence" value="ECO:0007669"/>
    <property type="project" value="InterPro"/>
</dbReference>
<dbReference type="AlphaFoldDB" id="A0A8J6EEB1"/>
<dbReference type="SUPFAM" id="SSF55550">
    <property type="entry name" value="SH2 domain"/>
    <property type="match status" value="1"/>
</dbReference>